<dbReference type="PANTHER" id="PTHR11440">
    <property type="entry name" value="LECITHIN-CHOLESTEROL ACYLTRANSFERASE-RELATED"/>
    <property type="match status" value="1"/>
</dbReference>
<name>A0ABD3MG18_9STRA</name>
<dbReference type="Pfam" id="PF02450">
    <property type="entry name" value="LCAT"/>
    <property type="match status" value="1"/>
</dbReference>
<comment type="caution">
    <text evidence="3">The sequence shown here is derived from an EMBL/GenBank/DDBJ whole genome shotgun (WGS) entry which is preliminary data.</text>
</comment>
<feature type="region of interest" description="Disordered" evidence="1">
    <location>
        <begin position="633"/>
        <end position="654"/>
    </location>
</feature>
<feature type="transmembrane region" description="Helical" evidence="2">
    <location>
        <begin position="41"/>
        <end position="62"/>
    </location>
</feature>
<evidence type="ECO:0000313" key="4">
    <source>
        <dbReference type="Proteomes" id="UP001530293"/>
    </source>
</evidence>
<keyword evidence="2" id="KW-1133">Transmembrane helix</keyword>
<dbReference type="SUPFAM" id="SSF53474">
    <property type="entry name" value="alpha/beta-Hydrolases"/>
    <property type="match status" value="1"/>
</dbReference>
<feature type="region of interest" description="Disordered" evidence="1">
    <location>
        <begin position="1"/>
        <end position="34"/>
    </location>
</feature>
<dbReference type="InterPro" id="IPR029058">
    <property type="entry name" value="AB_hydrolase_fold"/>
</dbReference>
<feature type="region of interest" description="Disordered" evidence="1">
    <location>
        <begin position="548"/>
        <end position="574"/>
    </location>
</feature>
<evidence type="ECO:0000256" key="2">
    <source>
        <dbReference type="SAM" id="Phobius"/>
    </source>
</evidence>
<accession>A0ABD3MG18</accession>
<keyword evidence="4" id="KW-1185">Reference proteome</keyword>
<dbReference type="AlphaFoldDB" id="A0ABD3MG18"/>
<keyword evidence="2" id="KW-0472">Membrane</keyword>
<evidence type="ECO:0000313" key="3">
    <source>
        <dbReference type="EMBL" id="KAL3762718.1"/>
    </source>
</evidence>
<organism evidence="3 4">
    <name type="scientific">Discostella pseudostelligera</name>
    <dbReference type="NCBI Taxonomy" id="259834"/>
    <lineage>
        <taxon>Eukaryota</taxon>
        <taxon>Sar</taxon>
        <taxon>Stramenopiles</taxon>
        <taxon>Ochrophyta</taxon>
        <taxon>Bacillariophyta</taxon>
        <taxon>Coscinodiscophyceae</taxon>
        <taxon>Thalassiosirophycidae</taxon>
        <taxon>Stephanodiscales</taxon>
        <taxon>Stephanodiscaceae</taxon>
        <taxon>Discostella</taxon>
    </lineage>
</organism>
<evidence type="ECO:0008006" key="5">
    <source>
        <dbReference type="Google" id="ProtNLM"/>
    </source>
</evidence>
<proteinExistence type="predicted"/>
<keyword evidence="2" id="KW-0812">Transmembrane</keyword>
<dbReference type="EMBL" id="JALLBG020000131">
    <property type="protein sequence ID" value="KAL3762718.1"/>
    <property type="molecule type" value="Genomic_DNA"/>
</dbReference>
<reference evidence="3 4" key="1">
    <citation type="submission" date="2024-10" db="EMBL/GenBank/DDBJ databases">
        <title>Updated reference genomes for cyclostephanoid diatoms.</title>
        <authorList>
            <person name="Roberts W.R."/>
            <person name="Alverson A.J."/>
        </authorList>
    </citation>
    <scope>NUCLEOTIDE SEQUENCE [LARGE SCALE GENOMIC DNA]</scope>
    <source>
        <strain evidence="3 4">AJA232-27</strain>
    </source>
</reference>
<feature type="region of interest" description="Disordered" evidence="1">
    <location>
        <begin position="469"/>
        <end position="495"/>
    </location>
</feature>
<dbReference type="InterPro" id="IPR003386">
    <property type="entry name" value="LACT/PDAT_acylTrfase"/>
</dbReference>
<protein>
    <recommendedName>
        <fullName evidence="5">Phospholipid:diacylglycerol acyltransferase</fullName>
    </recommendedName>
</protein>
<evidence type="ECO:0000256" key="1">
    <source>
        <dbReference type="SAM" id="MobiDB-lite"/>
    </source>
</evidence>
<feature type="compositionally biased region" description="Low complexity" evidence="1">
    <location>
        <begin position="470"/>
        <end position="479"/>
    </location>
</feature>
<sequence>MRRRKTNKSVAGVAVVETNPGNSHRRPQDNTARQVSLSHRVARAFFVGTCTFLSVRLFLMVITRNNDASSSSSSTGTGTPFDDIATSLSSSTDMLKLSFDEFYSANVQPLLDMGMRNLNGTIHEIEENSRIGYQLRMQNASAKHPVIMIPGFVTSGLELWEGTPCAKKHFRQRLWGSVSMAKTFLADRHCWRQHLSLHPKTGMDPPNIRLRAAQGFEAADNFIATYWVWSKIIENLADVGYDGSSMTMMSYDWRLGYEYLEKRDGYFTKLKLAIEGHHATSGEKVVLISHSMGGTVTYYFLQWVVADVKIGGAGGGKNWVEKHVHAFINIAGTLLGAPKSIPALLSGELKDTAMFSDLLEQYFGRRWRRNLWQTWGSLFGLLPKGGDAIWGVGADLSGVGSASKSSLTPTIVWHNGTEEICPTSPAVDDNTIPTTNDTEESALSNLNIHPSRTWSMAQSVEYLLQNGGPSSSIYSSDSKSGWKKRGSSTGAGARKHWNDPIATKLPIAPSMNIYCLYGTGIETERAYYYKVSCDKLDVASTTTCSKDDAQCRKNSTDTDNIATTANEEEDEPPEAPFLLDTTANDNSKNIRLGVLHSDGDASVPLLSLGYMCQKWSQPKNPHNPSGIKVYTRERKHESQVSLSDPGRGGPTSGEHVDILGNVGVIEDVVRIATGFEVQEKVNEDIIVSELKRIVQTIDAHEMGGSNSVTR</sequence>
<dbReference type="Proteomes" id="UP001530293">
    <property type="component" value="Unassembled WGS sequence"/>
</dbReference>
<gene>
    <name evidence="3" type="ORF">ACHAWU_001663</name>
</gene>
<dbReference type="Gene3D" id="3.40.50.1820">
    <property type="entry name" value="alpha/beta hydrolase"/>
    <property type="match status" value="1"/>
</dbReference>